<accession>A0A1W1GXF9</accession>
<sequence>MKTAQEMLDFYIDAEVAVLSGQTVRIGDRQLTRADLTEIRSGRKEWQAAVLRAGAVAGRRARWANADFGGVT</sequence>
<evidence type="ECO:0000313" key="2">
    <source>
        <dbReference type="Proteomes" id="UP000191133"/>
    </source>
</evidence>
<evidence type="ECO:0000313" key="1">
    <source>
        <dbReference type="EMBL" id="SLM23931.1"/>
    </source>
</evidence>
<reference evidence="2" key="1">
    <citation type="submission" date="2016-10" db="EMBL/GenBank/DDBJ databases">
        <authorList>
            <person name="Varghese N."/>
        </authorList>
    </citation>
    <scope>NUCLEOTIDE SEQUENCE [LARGE SCALE GENOMIC DNA]</scope>
    <source>
        <strain evidence="2">92MFCol6.1</strain>
    </source>
</reference>
<dbReference type="EMBL" id="FWEU01000002">
    <property type="protein sequence ID" value="SLM23931.1"/>
    <property type="molecule type" value="Genomic_DNA"/>
</dbReference>
<organism evidence="1 2">
    <name type="scientific">Stenotrophomonas indicatrix</name>
    <dbReference type="NCBI Taxonomy" id="2045451"/>
    <lineage>
        <taxon>Bacteria</taxon>
        <taxon>Pseudomonadati</taxon>
        <taxon>Pseudomonadota</taxon>
        <taxon>Gammaproteobacteria</taxon>
        <taxon>Lysobacterales</taxon>
        <taxon>Lysobacteraceae</taxon>
        <taxon>Stenotrophomonas</taxon>
    </lineage>
</organism>
<dbReference type="InterPro" id="IPR046146">
    <property type="entry name" value="DUF6148"/>
</dbReference>
<dbReference type="AlphaFoldDB" id="A0A1W1GXF9"/>
<proteinExistence type="predicted"/>
<name>A0A1W1GXF9_9GAMM</name>
<dbReference type="Proteomes" id="UP000191133">
    <property type="component" value="Unassembled WGS sequence"/>
</dbReference>
<gene>
    <name evidence="1" type="ORF">SAMN04488690_1638</name>
</gene>
<dbReference type="RefSeq" id="WP_080149256.1">
    <property type="nucleotide sequence ID" value="NZ_FWEU01000002.1"/>
</dbReference>
<evidence type="ECO:0008006" key="3">
    <source>
        <dbReference type="Google" id="ProtNLM"/>
    </source>
</evidence>
<protein>
    <recommendedName>
        <fullName evidence="3">Primosomal replication protein PriB/PriC domain protein</fullName>
    </recommendedName>
</protein>
<dbReference type="Pfam" id="PF19645">
    <property type="entry name" value="DUF6148"/>
    <property type="match status" value="1"/>
</dbReference>